<dbReference type="GO" id="GO:0032259">
    <property type="term" value="P:methylation"/>
    <property type="evidence" value="ECO:0007669"/>
    <property type="project" value="UniProtKB-KW"/>
</dbReference>
<dbReference type="Pfam" id="PF08241">
    <property type="entry name" value="Methyltransf_11"/>
    <property type="match status" value="1"/>
</dbReference>
<evidence type="ECO:0000313" key="2">
    <source>
        <dbReference type="EMBL" id="AKG41463.1"/>
    </source>
</evidence>
<keyword evidence="2" id="KW-0808">Transferase</keyword>
<keyword evidence="3" id="KW-1185">Reference proteome</keyword>
<feature type="domain" description="Methyltransferase type 11" evidence="1">
    <location>
        <begin position="49"/>
        <end position="143"/>
    </location>
</feature>
<dbReference type="EMBL" id="CP009922">
    <property type="protein sequence ID" value="AKG41463.1"/>
    <property type="molecule type" value="Genomic_DNA"/>
</dbReference>
<keyword evidence="2" id="KW-0489">Methyltransferase</keyword>
<dbReference type="CDD" id="cd02440">
    <property type="entry name" value="AdoMet_MTases"/>
    <property type="match status" value="1"/>
</dbReference>
<dbReference type="KEGG" id="sxi:SXIM_00790"/>
<dbReference type="PANTHER" id="PTHR43861:SF1">
    <property type="entry name" value="TRANS-ACONITATE 2-METHYLTRANSFERASE"/>
    <property type="match status" value="1"/>
</dbReference>
<dbReference type="Proteomes" id="UP000034034">
    <property type="component" value="Chromosome"/>
</dbReference>
<dbReference type="PANTHER" id="PTHR43861">
    <property type="entry name" value="TRANS-ACONITATE 2-METHYLTRANSFERASE-RELATED"/>
    <property type="match status" value="1"/>
</dbReference>
<reference evidence="2" key="1">
    <citation type="submission" date="2019-08" db="EMBL/GenBank/DDBJ databases">
        <title>Complete genome sequence of a mangrove-derived Streptomyces xiamenensis.</title>
        <authorList>
            <person name="Xu J."/>
        </authorList>
    </citation>
    <scope>NUCLEOTIDE SEQUENCE</scope>
    <source>
        <strain evidence="2">318</strain>
    </source>
</reference>
<name>A0A0F7FQ28_9ACTN</name>
<accession>A0A0F7FQ28</accession>
<organism evidence="2 3">
    <name type="scientific">Streptomyces xiamenensis</name>
    <dbReference type="NCBI Taxonomy" id="408015"/>
    <lineage>
        <taxon>Bacteria</taxon>
        <taxon>Bacillati</taxon>
        <taxon>Actinomycetota</taxon>
        <taxon>Actinomycetes</taxon>
        <taxon>Kitasatosporales</taxon>
        <taxon>Streptomycetaceae</taxon>
        <taxon>Streptomyces</taxon>
    </lineage>
</organism>
<evidence type="ECO:0000259" key="1">
    <source>
        <dbReference type="Pfam" id="PF08241"/>
    </source>
</evidence>
<dbReference type="SUPFAM" id="SSF53335">
    <property type="entry name" value="S-adenosyl-L-methionine-dependent methyltransferases"/>
    <property type="match status" value="1"/>
</dbReference>
<dbReference type="Gene3D" id="3.40.50.150">
    <property type="entry name" value="Vaccinia Virus protein VP39"/>
    <property type="match status" value="1"/>
</dbReference>
<protein>
    <submittedName>
        <fullName evidence="2">Methyltransferase type 11</fullName>
    </submittedName>
</protein>
<sequence length="233" mass="26465">MTIDEANGVFDGEMGKWYAEHATDSIYNAHYDRPAVLDLIGPCERQRILDVGCGAGHYMTELGARGAEVTGIEGSAELISSARDRLGEAARLRQHDLETPLDFLDEASFDGALMALVFHHVEARHTLLDELLRVVRPGGWLVMSTFHPTRYWELFGGSYFTAEKVEADFLDRWTAPVWRMPLEVLMTELLDAGFILEQLREPRPTPRAAEISERHFRKLSTEPKFLALRLRRP</sequence>
<gene>
    <name evidence="2" type="ORF">SXIM_00790</name>
</gene>
<dbReference type="PATRIC" id="fig|408015.6.peg.95"/>
<dbReference type="InterPro" id="IPR013216">
    <property type="entry name" value="Methyltransf_11"/>
</dbReference>
<dbReference type="GO" id="GO:0017000">
    <property type="term" value="P:antibiotic biosynthetic process"/>
    <property type="evidence" value="ECO:0007669"/>
    <property type="project" value="UniProtKB-ARBA"/>
</dbReference>
<dbReference type="HOGENOM" id="CLU_049749_5_0_11"/>
<dbReference type="AlphaFoldDB" id="A0A0F7FQ28"/>
<proteinExistence type="predicted"/>
<dbReference type="RefSeq" id="WP_246156798.1">
    <property type="nucleotide sequence ID" value="NZ_CP009922.3"/>
</dbReference>
<dbReference type="STRING" id="408015.SXIM_00790"/>
<dbReference type="InterPro" id="IPR029063">
    <property type="entry name" value="SAM-dependent_MTases_sf"/>
</dbReference>
<evidence type="ECO:0000313" key="3">
    <source>
        <dbReference type="Proteomes" id="UP000034034"/>
    </source>
</evidence>
<dbReference type="GO" id="GO:0008757">
    <property type="term" value="F:S-adenosylmethionine-dependent methyltransferase activity"/>
    <property type="evidence" value="ECO:0007669"/>
    <property type="project" value="InterPro"/>
</dbReference>